<evidence type="ECO:0000313" key="2">
    <source>
        <dbReference type="Proteomes" id="UP001231370"/>
    </source>
</evidence>
<protein>
    <recommendedName>
        <fullName evidence="3">Restriction endonuclease</fullName>
    </recommendedName>
</protein>
<comment type="caution">
    <text evidence="1">The sequence shown here is derived from an EMBL/GenBank/DDBJ whole genome shotgun (WGS) entry which is preliminary data.</text>
</comment>
<proteinExistence type="predicted"/>
<sequence>MNELIVHQVNITHYRLVELANLADQAKPFYDWVERTAKRLTGSHKDLNQILMSVSKSELISIIDACYHEREEKRPLLFDGIGRVYPHNKACFYFFAWIIRDAPQQRLAPLITRMRKLKKIKKIAAETDTLAELIVEYRSWVQSFSWLTVREVIIDRLEGSRRSIKGHYLEASARTAIITAFQNHYAIHGNYGKYKKIIIADKQIKINQHTIDVSVELIPSDGSPKKIILMPIKTRETEGGGHSHLFTRDIMASIGELKDDPQSYYIIVVIVALNWSISELGNMQNKIDKLFHFNMNPNQFLGFDDCSQIELNKYIQDILSYG</sequence>
<name>A0ABT7BJK2_9CYAN</name>
<reference evidence="1 2" key="1">
    <citation type="submission" date="2023-01" db="EMBL/GenBank/DDBJ databases">
        <title>Novel diversity within Roseofilum (Cyanobacteria; Desertifilaceae) from marine benthic mats with descriptions of four novel species.</title>
        <authorList>
            <person name="Wang Y."/>
            <person name="Berthold D.E."/>
            <person name="Hu J."/>
            <person name="Lefler F.W."/>
            <person name="Laughinghouse H.D. IV."/>
        </authorList>
    </citation>
    <scope>NUCLEOTIDE SEQUENCE [LARGE SCALE GENOMIC DNA]</scope>
    <source>
        <strain evidence="1 2">BLCC-M91</strain>
    </source>
</reference>
<dbReference type="RefSeq" id="WP_283762659.1">
    <property type="nucleotide sequence ID" value="NZ_JAQPOK010000084.1"/>
</dbReference>
<keyword evidence="2" id="KW-1185">Reference proteome</keyword>
<organism evidence="1 2">
    <name type="scientific">Roseofilum halophilum BLCC-M91</name>
    <dbReference type="NCBI Taxonomy" id="3022259"/>
    <lineage>
        <taxon>Bacteria</taxon>
        <taxon>Bacillati</taxon>
        <taxon>Cyanobacteriota</taxon>
        <taxon>Cyanophyceae</taxon>
        <taxon>Desertifilales</taxon>
        <taxon>Desertifilaceae</taxon>
        <taxon>Roseofilum</taxon>
        <taxon>Roseofilum halophilum</taxon>
    </lineage>
</organism>
<dbReference type="Proteomes" id="UP001231370">
    <property type="component" value="Unassembled WGS sequence"/>
</dbReference>
<evidence type="ECO:0008006" key="3">
    <source>
        <dbReference type="Google" id="ProtNLM"/>
    </source>
</evidence>
<gene>
    <name evidence="1" type="ORF">PJF56_10785</name>
</gene>
<accession>A0ABT7BJK2</accession>
<evidence type="ECO:0000313" key="1">
    <source>
        <dbReference type="EMBL" id="MDJ1179350.1"/>
    </source>
</evidence>
<dbReference type="EMBL" id="JAQPOK010000084">
    <property type="protein sequence ID" value="MDJ1179350.1"/>
    <property type="molecule type" value="Genomic_DNA"/>
</dbReference>